<dbReference type="PANTHER" id="PTHR43823:SF3">
    <property type="entry name" value="MULTIDRUG EXPORT PROTEIN MEPA"/>
    <property type="match status" value="1"/>
</dbReference>
<evidence type="ECO:0000256" key="1">
    <source>
        <dbReference type="ARBA" id="ARBA00004651"/>
    </source>
</evidence>
<keyword evidence="5 7" id="KW-0472">Membrane</keyword>
<dbReference type="InterPro" id="IPR002528">
    <property type="entry name" value="MATE_fam"/>
</dbReference>
<keyword evidence="3 7" id="KW-0812">Transmembrane</keyword>
<feature type="transmembrane region" description="Helical" evidence="7">
    <location>
        <begin position="102"/>
        <end position="129"/>
    </location>
</feature>
<feature type="transmembrane region" description="Helical" evidence="7">
    <location>
        <begin position="141"/>
        <end position="165"/>
    </location>
</feature>
<evidence type="ECO:0008006" key="9">
    <source>
        <dbReference type="Google" id="ProtNLM"/>
    </source>
</evidence>
<organism evidence="8">
    <name type="scientific">Muribaculaceae bacterium Z82</name>
    <dbReference type="NCBI Taxonomy" id="2304548"/>
    <lineage>
        <taxon>Bacteria</taxon>
        <taxon>Pseudomonadati</taxon>
        <taxon>Bacteroidota</taxon>
        <taxon>Bacteroidia</taxon>
        <taxon>Bacteroidales</taxon>
        <taxon>Muribaculaceae</taxon>
    </lineage>
</organism>
<sequence>MRFRQPASLHPRLQDRLQAATVPIPPRKRALSAPAAGAARGRVRVAAASRSDGPTALRFARRCSLVDGNGGASGGCGDDAHVQHRDVQLIGENGVAAVTVIIYAQFMVSTIFIGFSMGCAPVIAFNFGACNRTTLRRVFRSCLLCVGAASVAASLLSLAGAPAVACLFAPKGHEVNQLASDGLRLFSASFLFAGTNLFASAAFTALSNGALSALISFLRTFGLVPAALLVLPGMLGVTGVWVAVPIAEAITFVVSAGLLWGMRKRYGYS</sequence>
<evidence type="ECO:0000256" key="3">
    <source>
        <dbReference type="ARBA" id="ARBA00022692"/>
    </source>
</evidence>
<keyword evidence="2" id="KW-1003">Cell membrane</keyword>
<accession>A0A7C9JDL3</accession>
<evidence type="ECO:0000256" key="5">
    <source>
        <dbReference type="ARBA" id="ARBA00023136"/>
    </source>
</evidence>
<evidence type="ECO:0000313" key="8">
    <source>
        <dbReference type="EMBL" id="NBI34376.1"/>
    </source>
</evidence>
<dbReference type="PANTHER" id="PTHR43823">
    <property type="entry name" value="SPORULATION PROTEIN YKVU"/>
    <property type="match status" value="1"/>
</dbReference>
<evidence type="ECO:0000256" key="6">
    <source>
        <dbReference type="SAM" id="MobiDB-lite"/>
    </source>
</evidence>
<dbReference type="GO" id="GO:0042910">
    <property type="term" value="F:xenobiotic transmembrane transporter activity"/>
    <property type="evidence" value="ECO:0007669"/>
    <property type="project" value="InterPro"/>
</dbReference>
<comment type="caution">
    <text evidence="8">The sequence shown here is derived from an EMBL/GenBank/DDBJ whole genome shotgun (WGS) entry which is preliminary data.</text>
</comment>
<dbReference type="GO" id="GO:0015297">
    <property type="term" value="F:antiporter activity"/>
    <property type="evidence" value="ECO:0007669"/>
    <property type="project" value="InterPro"/>
</dbReference>
<dbReference type="Pfam" id="PF01554">
    <property type="entry name" value="MatE"/>
    <property type="match status" value="1"/>
</dbReference>
<reference evidence="8" key="1">
    <citation type="submission" date="2018-08" db="EMBL/GenBank/DDBJ databases">
        <title>Murine metabolic-syndrome-specific gut microbial biobank.</title>
        <authorList>
            <person name="Liu C."/>
        </authorList>
    </citation>
    <scope>NUCLEOTIDE SEQUENCE [LARGE SCALE GENOMIC DNA]</scope>
    <source>
        <strain evidence="8">Z82</strain>
    </source>
</reference>
<comment type="subcellular location">
    <subcellularLocation>
        <location evidence="1">Cell membrane</location>
        <topology evidence="1">Multi-pass membrane protein</topology>
    </subcellularLocation>
</comment>
<evidence type="ECO:0000256" key="4">
    <source>
        <dbReference type="ARBA" id="ARBA00022989"/>
    </source>
</evidence>
<dbReference type="GO" id="GO:0005886">
    <property type="term" value="C:plasma membrane"/>
    <property type="evidence" value="ECO:0007669"/>
    <property type="project" value="UniProtKB-SubCell"/>
</dbReference>
<feature type="transmembrane region" description="Helical" evidence="7">
    <location>
        <begin position="185"/>
        <end position="206"/>
    </location>
</feature>
<dbReference type="EMBL" id="QWKH01000025">
    <property type="protein sequence ID" value="NBI34376.1"/>
    <property type="molecule type" value="Genomic_DNA"/>
</dbReference>
<feature type="transmembrane region" description="Helical" evidence="7">
    <location>
        <begin position="240"/>
        <end position="260"/>
    </location>
</feature>
<gene>
    <name evidence="8" type="ORF">D1639_04890</name>
</gene>
<name>A0A7C9JDL3_9BACT</name>
<dbReference type="AlphaFoldDB" id="A0A7C9JDL3"/>
<evidence type="ECO:0000256" key="2">
    <source>
        <dbReference type="ARBA" id="ARBA00022475"/>
    </source>
</evidence>
<feature type="transmembrane region" description="Helical" evidence="7">
    <location>
        <begin position="213"/>
        <end position="234"/>
    </location>
</feature>
<feature type="region of interest" description="Disordered" evidence="6">
    <location>
        <begin position="1"/>
        <end position="21"/>
    </location>
</feature>
<dbReference type="InterPro" id="IPR051327">
    <property type="entry name" value="MATE_MepA_subfamily"/>
</dbReference>
<evidence type="ECO:0000256" key="7">
    <source>
        <dbReference type="SAM" id="Phobius"/>
    </source>
</evidence>
<protein>
    <recommendedName>
        <fullName evidence="9">MATE family efflux transporter</fullName>
    </recommendedName>
</protein>
<keyword evidence="4 7" id="KW-1133">Transmembrane helix</keyword>
<proteinExistence type="predicted"/>